<organism evidence="3 4">
    <name type="scientific">Floridaenema evergladense BLCC-F167</name>
    <dbReference type="NCBI Taxonomy" id="3153639"/>
    <lineage>
        <taxon>Bacteria</taxon>
        <taxon>Bacillati</taxon>
        <taxon>Cyanobacteriota</taxon>
        <taxon>Cyanophyceae</taxon>
        <taxon>Oscillatoriophycideae</taxon>
        <taxon>Aerosakkonematales</taxon>
        <taxon>Aerosakkonemataceae</taxon>
        <taxon>Floridanema</taxon>
        <taxon>Floridanema evergladense</taxon>
    </lineage>
</organism>
<dbReference type="RefSeq" id="WP_413281474.1">
    <property type="nucleotide sequence ID" value="NZ_JBHFNT010000300.1"/>
</dbReference>
<proteinExistence type="predicted"/>
<accession>A0ABV4WVV6</accession>
<dbReference type="EMBL" id="JBHFNT010000300">
    <property type="protein sequence ID" value="MFB2839190.1"/>
    <property type="molecule type" value="Genomic_DNA"/>
</dbReference>
<evidence type="ECO:0000256" key="1">
    <source>
        <dbReference type="SAM" id="Coils"/>
    </source>
</evidence>
<protein>
    <submittedName>
        <fullName evidence="3">Uncharacterized protein</fullName>
    </submittedName>
</protein>
<evidence type="ECO:0000256" key="2">
    <source>
        <dbReference type="SAM" id="MobiDB-lite"/>
    </source>
</evidence>
<comment type="caution">
    <text evidence="3">The sequence shown here is derived from an EMBL/GenBank/DDBJ whole genome shotgun (WGS) entry which is preliminary data.</text>
</comment>
<reference evidence="3 4" key="1">
    <citation type="submission" date="2024-09" db="EMBL/GenBank/DDBJ databases">
        <title>Floridaenema gen nov. (Aerosakkonemataceae, Aerosakkonematales ord. nov., Cyanobacteria) from benthic tropical and subtropical fresh waters, with the description of four new species.</title>
        <authorList>
            <person name="Moretto J.A."/>
            <person name="Berthold D.E."/>
            <person name="Lefler F.W."/>
            <person name="Huang I.-S."/>
            <person name="Laughinghouse H. IV."/>
        </authorList>
    </citation>
    <scope>NUCLEOTIDE SEQUENCE [LARGE SCALE GENOMIC DNA]</scope>
    <source>
        <strain evidence="3 4">BLCC-F167</strain>
    </source>
</reference>
<feature type="compositionally biased region" description="Polar residues" evidence="2">
    <location>
        <begin position="58"/>
        <end position="70"/>
    </location>
</feature>
<dbReference type="Proteomes" id="UP001576780">
    <property type="component" value="Unassembled WGS sequence"/>
</dbReference>
<feature type="compositionally biased region" description="Low complexity" evidence="2">
    <location>
        <begin position="71"/>
        <end position="83"/>
    </location>
</feature>
<name>A0ABV4WVV6_9CYAN</name>
<evidence type="ECO:0000313" key="3">
    <source>
        <dbReference type="EMBL" id="MFB2839190.1"/>
    </source>
</evidence>
<keyword evidence="4" id="KW-1185">Reference proteome</keyword>
<gene>
    <name evidence="3" type="ORF">ACE1CA_32270</name>
</gene>
<feature type="region of interest" description="Disordered" evidence="2">
    <location>
        <begin position="58"/>
        <end position="91"/>
    </location>
</feature>
<feature type="coiled-coil region" evidence="1">
    <location>
        <begin position="97"/>
        <end position="124"/>
    </location>
</feature>
<sequence>MINKFRLLCLILIIGMMVIIPIQVKAQVSAGLESRLGRLETENFQVRSQLTRIESQLNQYQGGTPSRSNLSTPVRPPTSRTVPYRGSTSTLSSDPLFQRLSTLVIELKERIQTLEAKVGSSRTQRKP</sequence>
<keyword evidence="1" id="KW-0175">Coiled coil</keyword>
<evidence type="ECO:0000313" key="4">
    <source>
        <dbReference type="Proteomes" id="UP001576780"/>
    </source>
</evidence>